<dbReference type="SUPFAM" id="SSF103473">
    <property type="entry name" value="MFS general substrate transporter"/>
    <property type="match status" value="1"/>
</dbReference>
<feature type="transmembrane region" description="Helical" evidence="1">
    <location>
        <begin position="488"/>
        <end position="506"/>
    </location>
</feature>
<dbReference type="InterPro" id="IPR036259">
    <property type="entry name" value="MFS_trans_sf"/>
</dbReference>
<feature type="transmembrane region" description="Helical" evidence="1">
    <location>
        <begin position="512"/>
        <end position="532"/>
    </location>
</feature>
<accession>A0AAN9V139</accession>
<comment type="caution">
    <text evidence="2">The sequence shown here is derived from an EMBL/GenBank/DDBJ whole genome shotgun (WGS) entry which is preliminary data.</text>
</comment>
<feature type="transmembrane region" description="Helical" evidence="1">
    <location>
        <begin position="60"/>
        <end position="80"/>
    </location>
</feature>
<evidence type="ECO:0000313" key="3">
    <source>
        <dbReference type="Proteomes" id="UP001378592"/>
    </source>
</evidence>
<dbReference type="Proteomes" id="UP001378592">
    <property type="component" value="Unassembled WGS sequence"/>
</dbReference>
<evidence type="ECO:0000256" key="1">
    <source>
        <dbReference type="SAM" id="Phobius"/>
    </source>
</evidence>
<evidence type="ECO:0000313" key="2">
    <source>
        <dbReference type="EMBL" id="KAK7789656.1"/>
    </source>
</evidence>
<feature type="transmembrane region" description="Helical" evidence="1">
    <location>
        <begin position="544"/>
        <end position="568"/>
    </location>
</feature>
<dbReference type="Gene3D" id="1.20.1250.20">
    <property type="entry name" value="MFS general substrate transporter like domains"/>
    <property type="match status" value="2"/>
</dbReference>
<organism evidence="2 3">
    <name type="scientific">Gryllus longicercus</name>
    <dbReference type="NCBI Taxonomy" id="2509291"/>
    <lineage>
        <taxon>Eukaryota</taxon>
        <taxon>Metazoa</taxon>
        <taxon>Ecdysozoa</taxon>
        <taxon>Arthropoda</taxon>
        <taxon>Hexapoda</taxon>
        <taxon>Insecta</taxon>
        <taxon>Pterygota</taxon>
        <taxon>Neoptera</taxon>
        <taxon>Polyneoptera</taxon>
        <taxon>Orthoptera</taxon>
        <taxon>Ensifera</taxon>
        <taxon>Gryllidea</taxon>
        <taxon>Grylloidea</taxon>
        <taxon>Gryllidae</taxon>
        <taxon>Gryllinae</taxon>
        <taxon>Gryllus</taxon>
    </lineage>
</organism>
<feature type="transmembrane region" description="Helical" evidence="1">
    <location>
        <begin position="87"/>
        <end position="106"/>
    </location>
</feature>
<keyword evidence="1" id="KW-1133">Transmembrane helix</keyword>
<feature type="transmembrane region" description="Helical" evidence="1">
    <location>
        <begin position="419"/>
        <end position="443"/>
    </location>
</feature>
<dbReference type="EMBL" id="JAZDUA010000724">
    <property type="protein sequence ID" value="KAK7789656.1"/>
    <property type="molecule type" value="Genomic_DNA"/>
</dbReference>
<dbReference type="GO" id="GO:0008028">
    <property type="term" value="F:monocarboxylic acid transmembrane transporter activity"/>
    <property type="evidence" value="ECO:0007669"/>
    <property type="project" value="TreeGrafter"/>
</dbReference>
<dbReference type="PANTHER" id="PTHR11360:SF309">
    <property type="entry name" value="MONOCARBOXYLATE TRANSPORTER 7-LIKE PROTEIN"/>
    <property type="match status" value="1"/>
</dbReference>
<feature type="transmembrane region" description="Helical" evidence="1">
    <location>
        <begin position="112"/>
        <end position="133"/>
    </location>
</feature>
<gene>
    <name evidence="2" type="ORF">R5R35_012074</name>
</gene>
<name>A0AAN9V139_9ORTH</name>
<dbReference type="AlphaFoldDB" id="A0AAN9V139"/>
<feature type="transmembrane region" description="Helical" evidence="1">
    <location>
        <begin position="145"/>
        <end position="164"/>
    </location>
</feature>
<keyword evidence="1" id="KW-0472">Membrane</keyword>
<dbReference type="InterPro" id="IPR011701">
    <property type="entry name" value="MFS"/>
</dbReference>
<feature type="transmembrane region" description="Helical" evidence="1">
    <location>
        <begin position="20"/>
        <end position="40"/>
    </location>
</feature>
<dbReference type="PANTHER" id="PTHR11360">
    <property type="entry name" value="MONOCARBOXYLATE TRANSPORTER"/>
    <property type="match status" value="1"/>
</dbReference>
<feature type="transmembrane region" description="Helical" evidence="1">
    <location>
        <begin position="455"/>
        <end position="476"/>
    </location>
</feature>
<proteinExistence type="predicted"/>
<reference evidence="2 3" key="1">
    <citation type="submission" date="2024-03" db="EMBL/GenBank/DDBJ databases">
        <title>The genome assembly and annotation of the cricket Gryllus longicercus Weissman &amp; Gray.</title>
        <authorList>
            <person name="Szrajer S."/>
            <person name="Gray D."/>
            <person name="Ylla G."/>
        </authorList>
    </citation>
    <scope>NUCLEOTIDE SEQUENCE [LARGE SCALE GENOMIC DNA]</scope>
    <source>
        <strain evidence="2">DAG 2021-001</strain>
        <tissue evidence="2">Whole body minus gut</tissue>
    </source>
</reference>
<feature type="transmembrane region" description="Helical" evidence="1">
    <location>
        <begin position="574"/>
        <end position="594"/>
    </location>
</feature>
<protein>
    <recommendedName>
        <fullName evidence="4">Monocarboxylate transporter</fullName>
    </recommendedName>
</protein>
<keyword evidence="1" id="KW-0812">Transmembrane</keyword>
<evidence type="ECO:0008006" key="4">
    <source>
        <dbReference type="Google" id="ProtNLM"/>
    </source>
</evidence>
<dbReference type="Pfam" id="PF07690">
    <property type="entry name" value="MFS_1"/>
    <property type="match status" value="1"/>
</dbReference>
<keyword evidence="3" id="KW-1185">Reference proteome</keyword>
<sequence>MTRKQQAAPQSTVPEGGWGWMVTVGMAIMFISTTGHYTAFGLLFQDFLDKLDSRTTGATVIMNALTAAVNFTGLVTNYLLRTMSYRVVSVIGGLLFSVGIILTVVADSIIQVVITYSIIAGVGLGLLAPSSYLAFNSYFNEKRGIAMGICQAAIGLGFMVAPPVCQYLLEQYSFRGAILILGGIALNSVVGAMLFRPLKVPSSTSSETEIETTEELEPAVVSPNAYDEMLCMAVIPEEDDELTNDTFTNTCTDKMNALPQIAAVDTECDEHIVISRRGSLVMSAMLDRRNVMLFDEESQNGGVYNSTTEMISGPDESRLNQRPMSASLTNFSSTLLMFDNSMTNSAPRNPLGYQRVPRRRPIIRHMSLEVTTSSLLGFLEDDIDESNQEQSEPKRTGTFHYILQALSHFLDLSLFKDIIYMNIVLGLSLSFVSDSNFFTIFPLHLINEKLPRSDIALYISIAAGADVVSRLVLPWIANLCHSTPRTTYLIACLASAIARSIVVMVPSEFMPLAVMSGVIGFFKGGMVVNLSLTIGQHCSNEKFAGAYSLFMVITGIMTLSIGSFVGMLSTPFNIHVLSMGLLLCPIMWLIEYVLQWQIEKKTFSHIIKSIFCK</sequence>
<feature type="transmembrane region" description="Helical" evidence="1">
    <location>
        <begin position="176"/>
        <end position="195"/>
    </location>
</feature>
<dbReference type="InterPro" id="IPR050327">
    <property type="entry name" value="Proton-linked_MCT"/>
</dbReference>